<evidence type="ECO:0000313" key="4">
    <source>
        <dbReference type="Proteomes" id="UP000305451"/>
    </source>
</evidence>
<evidence type="ECO:0000313" key="3">
    <source>
        <dbReference type="EMBL" id="TGY92451.1"/>
    </source>
</evidence>
<dbReference type="Pfam" id="PF02021">
    <property type="entry name" value="UPF0102"/>
    <property type="match status" value="1"/>
</dbReference>
<dbReference type="GO" id="GO:0003676">
    <property type="term" value="F:nucleic acid binding"/>
    <property type="evidence" value="ECO:0007669"/>
    <property type="project" value="InterPro"/>
</dbReference>
<dbReference type="PANTHER" id="PTHR34039:SF1">
    <property type="entry name" value="UPF0102 PROTEIN YRAN"/>
    <property type="match status" value="1"/>
</dbReference>
<name>A0A4S2HA62_9PROT</name>
<dbReference type="AlphaFoldDB" id="A0A4S2HA62"/>
<dbReference type="OrthoDB" id="9812968at2"/>
<dbReference type="EMBL" id="SRXV01000003">
    <property type="protein sequence ID" value="TGY92451.1"/>
    <property type="molecule type" value="Genomic_DNA"/>
</dbReference>
<dbReference type="Gene3D" id="3.40.1350.10">
    <property type="match status" value="1"/>
</dbReference>
<proteinExistence type="inferred from homology"/>
<evidence type="ECO:0000256" key="1">
    <source>
        <dbReference type="ARBA" id="ARBA00006738"/>
    </source>
</evidence>
<organism evidence="3 4">
    <name type="scientific">Marinicauda pacifica</name>
    <dbReference type="NCBI Taxonomy" id="1133559"/>
    <lineage>
        <taxon>Bacteria</taxon>
        <taxon>Pseudomonadati</taxon>
        <taxon>Pseudomonadota</taxon>
        <taxon>Alphaproteobacteria</taxon>
        <taxon>Maricaulales</taxon>
        <taxon>Maricaulaceae</taxon>
        <taxon>Marinicauda</taxon>
    </lineage>
</organism>
<dbReference type="Proteomes" id="UP000305451">
    <property type="component" value="Unassembled WGS sequence"/>
</dbReference>
<protein>
    <recommendedName>
        <fullName evidence="2">UPF0102 protein E5162_12485</fullName>
    </recommendedName>
</protein>
<comment type="similarity">
    <text evidence="1 2">Belongs to the UPF0102 family.</text>
</comment>
<dbReference type="InterPro" id="IPR011856">
    <property type="entry name" value="tRNA_endonuc-like_dom_sf"/>
</dbReference>
<dbReference type="PANTHER" id="PTHR34039">
    <property type="entry name" value="UPF0102 PROTEIN YRAN"/>
    <property type="match status" value="1"/>
</dbReference>
<dbReference type="NCBIfam" id="NF009151">
    <property type="entry name" value="PRK12497.1-5"/>
    <property type="match status" value="1"/>
</dbReference>
<dbReference type="HAMAP" id="MF_00048">
    <property type="entry name" value="UPF0102"/>
    <property type="match status" value="1"/>
</dbReference>
<evidence type="ECO:0000256" key="2">
    <source>
        <dbReference type="HAMAP-Rule" id="MF_00048"/>
    </source>
</evidence>
<gene>
    <name evidence="3" type="ORF">E5162_12485</name>
</gene>
<sequence>MSARPRSRERAERRGRNAERLAALCLVLTGWKILARRARTAAGEIDLIARRGAVLAFIEVKARANERTAAEAVTPRQAARLVRAAALWRARQTGLATLQPRFDVVLVVPRRWPRHLKGAFSAEGADAMRLA</sequence>
<dbReference type="InterPro" id="IPR011335">
    <property type="entry name" value="Restrct_endonuc-II-like"/>
</dbReference>
<comment type="caution">
    <text evidence="3">The sequence shown here is derived from an EMBL/GenBank/DDBJ whole genome shotgun (WGS) entry which is preliminary data.</text>
</comment>
<accession>A0A4S2HA62</accession>
<dbReference type="InterPro" id="IPR003509">
    <property type="entry name" value="UPF0102_YraN-like"/>
</dbReference>
<dbReference type="SUPFAM" id="SSF52980">
    <property type="entry name" value="Restriction endonuclease-like"/>
    <property type="match status" value="1"/>
</dbReference>
<keyword evidence="4" id="KW-1185">Reference proteome</keyword>
<dbReference type="RefSeq" id="WP_135945586.1">
    <property type="nucleotide sequence ID" value="NZ_BMEI01000003.1"/>
</dbReference>
<reference evidence="3 4" key="1">
    <citation type="journal article" date="2013" name="Int. J. Syst. Evol. Microbiol.">
        <title>Marinicauda pacifica gen. nov., sp. nov., a prosthecate alphaproteobacterium of the family Hyphomonadaceae isolated from deep seawater.</title>
        <authorList>
            <person name="Zhang X.Y."/>
            <person name="Li G.W."/>
            <person name="Wang C.S."/>
            <person name="Zhang Y.J."/>
            <person name="Xu X.W."/>
            <person name="Li H."/>
            <person name="Liu A."/>
            <person name="Liu C."/>
            <person name="Xie B.B."/>
            <person name="Qin Q.L."/>
            <person name="Xu Z."/>
            <person name="Chen X.L."/>
            <person name="Zhou B.C."/>
            <person name="Zhang Y.Z."/>
        </authorList>
    </citation>
    <scope>NUCLEOTIDE SEQUENCE [LARGE SCALE GENOMIC DNA]</scope>
    <source>
        <strain evidence="3 4">P-1 km-3</strain>
    </source>
</reference>